<sequence>MLEQYINSLVASIAHELELDDRNRIYYKNKVAAICSFTPDGDDTNTDNNLTIPQLLEAINAILVEQGTIENLLDTKDMISAAIMDVFIGLPTEVEEKFYSLYDKDAKAATDYFYHLSKTSNYIQTERIKNNIHYTAETSYGELDITINLSKPEMDPAEIKRLKELSSSTSVNYPKCMLCVENEGYYGRINYPARSNHRIIKLNLNNENWYFQYSPYSYYTEHAIVLAEEHTPMIINKATFNRLIEFVTKFPHYFIGSNADLPIVGGSMLTHDHYQSGRFEFAMDRAKDIYNFTLNDFTEVNFSIIEWPLSVIRLRSTNKEQIVSAADHILTAWKSYSDEAHDILSHTDSEIHHTITPIARFKNGHYELDLALRNNRTTEQFPHGIFHPHEQHHHIKKENIGLIEVMGLAVLPARLKKDMEQIKLHLKGEAAEVNPIHDDWVNLLQADLPENSALIDRYVDEALANKFADILSDAGVFKNLDTFKPFISTL</sequence>
<dbReference type="HAMAP" id="MF_00571">
    <property type="entry name" value="GalP_UDP_trans"/>
    <property type="match status" value="1"/>
</dbReference>
<evidence type="ECO:0000256" key="6">
    <source>
        <dbReference type="ARBA" id="ARBA00022679"/>
    </source>
</evidence>
<dbReference type="InterPro" id="IPR000766">
    <property type="entry name" value="GalP_uridyl_Trfase_II"/>
</dbReference>
<dbReference type="UniPathway" id="UPA00214"/>
<dbReference type="InterPro" id="IPR005850">
    <property type="entry name" value="GalP_Utransf_C"/>
</dbReference>
<dbReference type="NCBIfam" id="NF003629">
    <property type="entry name" value="PRK05270.1-2"/>
    <property type="match status" value="1"/>
</dbReference>
<evidence type="ECO:0000256" key="5">
    <source>
        <dbReference type="ARBA" id="ARBA00022490"/>
    </source>
</evidence>
<evidence type="ECO:0000256" key="3">
    <source>
        <dbReference type="ARBA" id="ARBA00004947"/>
    </source>
</evidence>
<dbReference type="PANTHER" id="PTHR39191:SF1">
    <property type="entry name" value="DUF4922 DOMAIN-CONTAINING PROTEIN"/>
    <property type="match status" value="1"/>
</dbReference>
<evidence type="ECO:0000256" key="9">
    <source>
        <dbReference type="ARBA" id="ARBA00023277"/>
    </source>
</evidence>
<comment type="pathway">
    <text evidence="3 10">Carbohydrate metabolism; galactose metabolism.</text>
</comment>
<evidence type="ECO:0000256" key="1">
    <source>
        <dbReference type="ARBA" id="ARBA00001107"/>
    </source>
</evidence>
<organism evidence="13 14">
    <name type="scientific">Macrococcus lamae</name>
    <dbReference type="NCBI Taxonomy" id="198484"/>
    <lineage>
        <taxon>Bacteria</taxon>
        <taxon>Bacillati</taxon>
        <taxon>Bacillota</taxon>
        <taxon>Bacilli</taxon>
        <taxon>Bacillales</taxon>
        <taxon>Staphylococcaceae</taxon>
        <taxon>Macrococcus</taxon>
    </lineage>
</organism>
<dbReference type="GO" id="GO:0006012">
    <property type="term" value="P:galactose metabolic process"/>
    <property type="evidence" value="ECO:0007669"/>
    <property type="project" value="UniProtKB-UniRule"/>
</dbReference>
<accession>A0A4R6BS73</accession>
<dbReference type="Proteomes" id="UP000294802">
    <property type="component" value="Unassembled WGS sequence"/>
</dbReference>
<keyword evidence="7 10" id="KW-0548">Nucleotidyltransferase</keyword>
<evidence type="ECO:0000313" key="14">
    <source>
        <dbReference type="Proteomes" id="UP000294802"/>
    </source>
</evidence>
<protein>
    <recommendedName>
        <fullName evidence="10">Galactose-1-phosphate uridylyltransferase</fullName>
        <shortName evidence="10">Gal-1-P uridylyltransferase</shortName>
        <ecNumber evidence="10">2.7.7.12</ecNumber>
    </recommendedName>
    <alternativeName>
        <fullName evidence="10">UDP-glucose--hexose-1-phosphate uridylyltransferase</fullName>
    </alternativeName>
</protein>
<keyword evidence="8 10" id="KW-0299">Galactose metabolism</keyword>
<keyword evidence="14" id="KW-1185">Reference proteome</keyword>
<comment type="caution">
    <text evidence="13">The sequence shown here is derived from an EMBL/GenBank/DDBJ whole genome shotgun (WGS) entry which is preliminary data.</text>
</comment>
<evidence type="ECO:0000256" key="4">
    <source>
        <dbReference type="ARBA" id="ARBA00008706"/>
    </source>
</evidence>
<dbReference type="GO" id="GO:0008108">
    <property type="term" value="F:UDP-glucose:hexose-1-phosphate uridylyltransferase activity"/>
    <property type="evidence" value="ECO:0007669"/>
    <property type="project" value="UniProtKB-UniRule"/>
</dbReference>
<evidence type="ECO:0000256" key="7">
    <source>
        <dbReference type="ARBA" id="ARBA00022695"/>
    </source>
</evidence>
<dbReference type="Pfam" id="PF01087">
    <property type="entry name" value="GalP_UDP_transf"/>
    <property type="match status" value="1"/>
</dbReference>
<dbReference type="RefSeq" id="WP_133444592.1">
    <property type="nucleotide sequence ID" value="NZ_SCWB01000022.1"/>
</dbReference>
<proteinExistence type="inferred from homology"/>
<feature type="domain" description="Galactose-1-phosphate uridyl transferase C-terminal" evidence="12">
    <location>
        <begin position="248"/>
        <end position="440"/>
    </location>
</feature>
<dbReference type="EMBL" id="SCWB01000022">
    <property type="protein sequence ID" value="TDM05240.1"/>
    <property type="molecule type" value="Genomic_DNA"/>
</dbReference>
<gene>
    <name evidence="10" type="primary">galT</name>
    <name evidence="13" type="ORF">ERX29_10315</name>
</gene>
<keyword evidence="6 10" id="KW-0808">Transferase</keyword>
<dbReference type="AlphaFoldDB" id="A0A4R6BS73"/>
<comment type="catalytic activity">
    <reaction evidence="1 10">
        <text>alpha-D-galactose 1-phosphate + UDP-alpha-D-glucose = alpha-D-glucose 1-phosphate + UDP-alpha-D-galactose</text>
        <dbReference type="Rhea" id="RHEA:13989"/>
        <dbReference type="ChEBI" id="CHEBI:58336"/>
        <dbReference type="ChEBI" id="CHEBI:58601"/>
        <dbReference type="ChEBI" id="CHEBI:58885"/>
        <dbReference type="ChEBI" id="CHEBI:66914"/>
        <dbReference type="EC" id="2.7.7.12"/>
    </reaction>
</comment>
<evidence type="ECO:0000259" key="12">
    <source>
        <dbReference type="Pfam" id="PF02744"/>
    </source>
</evidence>
<comment type="similarity">
    <text evidence="4 10">Belongs to the galactose-1-phosphate uridylyltransferase type 2 family.</text>
</comment>
<dbReference type="PIRSF" id="PIRSF006005">
    <property type="entry name" value="GalT_BS"/>
    <property type="match status" value="1"/>
</dbReference>
<comment type="subcellular location">
    <subcellularLocation>
        <location evidence="2 10">Cytoplasm</location>
    </subcellularLocation>
</comment>
<evidence type="ECO:0000256" key="8">
    <source>
        <dbReference type="ARBA" id="ARBA00023144"/>
    </source>
</evidence>
<dbReference type="InterPro" id="IPR005849">
    <property type="entry name" value="GalP_Utransf_N"/>
</dbReference>
<evidence type="ECO:0000313" key="13">
    <source>
        <dbReference type="EMBL" id="TDM05240.1"/>
    </source>
</evidence>
<evidence type="ECO:0000256" key="10">
    <source>
        <dbReference type="HAMAP-Rule" id="MF_00571"/>
    </source>
</evidence>
<keyword evidence="5 10" id="KW-0963">Cytoplasm</keyword>
<reference evidence="13 14" key="1">
    <citation type="submission" date="2019-01" db="EMBL/GenBank/DDBJ databases">
        <title>Draft genome sequences of the type strains of six Macrococcus species.</title>
        <authorList>
            <person name="Mazhar S."/>
            <person name="Altermann E."/>
            <person name="Hill C."/>
            <person name="Mcauliffe O."/>
        </authorList>
    </citation>
    <scope>NUCLEOTIDE SEQUENCE [LARGE SCALE GENOMIC DNA]</scope>
    <source>
        <strain evidence="13 14">CCM4815</strain>
    </source>
</reference>
<dbReference type="GO" id="GO:0005737">
    <property type="term" value="C:cytoplasm"/>
    <property type="evidence" value="ECO:0007669"/>
    <property type="project" value="UniProtKB-SubCell"/>
</dbReference>
<name>A0A4R6BS73_9STAP</name>
<dbReference type="EC" id="2.7.7.12" evidence="10"/>
<dbReference type="OrthoDB" id="2293at2"/>
<dbReference type="Pfam" id="PF02744">
    <property type="entry name" value="GalP_UDP_tr_C"/>
    <property type="match status" value="1"/>
</dbReference>
<evidence type="ECO:0000259" key="11">
    <source>
        <dbReference type="Pfam" id="PF01087"/>
    </source>
</evidence>
<evidence type="ECO:0000256" key="2">
    <source>
        <dbReference type="ARBA" id="ARBA00004496"/>
    </source>
</evidence>
<feature type="domain" description="Galactose-1-phosphate uridyl transferase N-terminal" evidence="11">
    <location>
        <begin position="47"/>
        <end position="232"/>
    </location>
</feature>
<dbReference type="PANTHER" id="PTHR39191">
    <property type="entry name" value="GALACTOSE-1-PHOSPHATE URIDYLYLTRANSFERASE"/>
    <property type="match status" value="1"/>
</dbReference>
<keyword evidence="9 10" id="KW-0119">Carbohydrate metabolism</keyword>